<gene>
    <name evidence="3" type="ORF">AXX12_09985</name>
</gene>
<evidence type="ECO:0000256" key="1">
    <source>
        <dbReference type="SAM" id="Coils"/>
    </source>
</evidence>
<keyword evidence="1" id="KW-0175">Coiled coil</keyword>
<feature type="compositionally biased region" description="Basic residues" evidence="2">
    <location>
        <begin position="188"/>
        <end position="201"/>
    </location>
</feature>
<accession>A0A154BS18</accession>
<protein>
    <submittedName>
        <fullName evidence="3">Uncharacterized protein</fullName>
    </submittedName>
</protein>
<proteinExistence type="predicted"/>
<dbReference type="Proteomes" id="UP000076268">
    <property type="component" value="Unassembled WGS sequence"/>
</dbReference>
<evidence type="ECO:0000313" key="3">
    <source>
        <dbReference type="EMBL" id="KYZ76731.1"/>
    </source>
</evidence>
<comment type="caution">
    <text evidence="3">The sequence shown here is derived from an EMBL/GenBank/DDBJ whole genome shotgun (WGS) entry which is preliminary data.</text>
</comment>
<dbReference type="AlphaFoldDB" id="A0A154BS18"/>
<reference evidence="3 4" key="1">
    <citation type="submission" date="2016-02" db="EMBL/GenBank/DDBJ databases">
        <title>Anaerosporomusa subterraneum gen. nov., sp. nov., a spore-forming obligate anaerobe isolated from saprolite.</title>
        <authorList>
            <person name="Choi J.K."/>
            <person name="Shah M."/>
            <person name="Yee N."/>
        </authorList>
    </citation>
    <scope>NUCLEOTIDE SEQUENCE [LARGE SCALE GENOMIC DNA]</scope>
    <source>
        <strain evidence="3 4">RU4</strain>
    </source>
</reference>
<name>A0A154BS18_ANASB</name>
<feature type="coiled-coil region" evidence="1">
    <location>
        <begin position="66"/>
        <end position="111"/>
    </location>
</feature>
<dbReference type="OrthoDB" id="1684456at2"/>
<dbReference type="RefSeq" id="WP_066242699.1">
    <property type="nucleotide sequence ID" value="NZ_LSGP01000017.1"/>
</dbReference>
<feature type="region of interest" description="Disordered" evidence="2">
    <location>
        <begin position="178"/>
        <end position="201"/>
    </location>
</feature>
<evidence type="ECO:0000313" key="4">
    <source>
        <dbReference type="Proteomes" id="UP000076268"/>
    </source>
</evidence>
<dbReference type="EMBL" id="LSGP01000017">
    <property type="protein sequence ID" value="KYZ76731.1"/>
    <property type="molecule type" value="Genomic_DNA"/>
</dbReference>
<keyword evidence="4" id="KW-1185">Reference proteome</keyword>
<sequence length="201" mass="22578">MAIDQTGLNSLLTTLTPKNNMAALREQRVNLLQKLQQRTDIGKTDGGQQQAGDIKQEIHELAAVDQQIAQEMYDEISKRLEEERLEREAAFAKKERDRERALAKHERLLENRSMSKLLSAAGKASHPGEPYIGAFSGGSQGDKTYVSDADHDLRESVQYGIAAAEVATRRKNAEAKAQIEERTEKRQAAHRKKTKRVNIMV</sequence>
<evidence type="ECO:0000256" key="2">
    <source>
        <dbReference type="SAM" id="MobiDB-lite"/>
    </source>
</evidence>
<organism evidence="3 4">
    <name type="scientific">Anaerosporomusa subterranea</name>
    <dbReference type="NCBI Taxonomy" id="1794912"/>
    <lineage>
        <taxon>Bacteria</taxon>
        <taxon>Bacillati</taxon>
        <taxon>Bacillota</taxon>
        <taxon>Negativicutes</taxon>
        <taxon>Acetonemataceae</taxon>
        <taxon>Anaerosporomusa</taxon>
    </lineage>
</organism>
<feature type="compositionally biased region" description="Basic and acidic residues" evidence="2">
    <location>
        <begin position="178"/>
        <end position="187"/>
    </location>
</feature>